<reference evidence="1 2" key="1">
    <citation type="journal article" date="2016" name="Nat. Commun.">
        <title>Thousands of microbial genomes shed light on interconnected biogeochemical processes in an aquifer system.</title>
        <authorList>
            <person name="Anantharaman K."/>
            <person name="Brown C.T."/>
            <person name="Hug L.A."/>
            <person name="Sharon I."/>
            <person name="Castelle C.J."/>
            <person name="Probst A.J."/>
            <person name="Thomas B.C."/>
            <person name="Singh A."/>
            <person name="Wilkins M.J."/>
            <person name="Karaoz U."/>
            <person name="Brodie E.L."/>
            <person name="Williams K.H."/>
            <person name="Hubbard S.S."/>
            <person name="Banfield J.F."/>
        </authorList>
    </citation>
    <scope>NUCLEOTIDE SEQUENCE [LARGE SCALE GENOMIC DNA]</scope>
</reference>
<gene>
    <name evidence="1" type="ORF">A2563_04590</name>
</gene>
<evidence type="ECO:0000313" key="2">
    <source>
        <dbReference type="Proteomes" id="UP000176634"/>
    </source>
</evidence>
<accession>A0A1F6P9R2</accession>
<dbReference type="AlphaFoldDB" id="A0A1F6P9R2"/>
<protein>
    <submittedName>
        <fullName evidence="1">Uncharacterized protein</fullName>
    </submittedName>
</protein>
<organism evidence="1 2">
    <name type="scientific">Candidatus Magasanikbacteria bacterium RIFOXYD1_FULL_40_23</name>
    <dbReference type="NCBI Taxonomy" id="1798705"/>
    <lineage>
        <taxon>Bacteria</taxon>
        <taxon>Candidatus Magasanikiibacteriota</taxon>
    </lineage>
</organism>
<dbReference type="STRING" id="1798705.A2563_04590"/>
<sequence>MTDVLKSVKKIFTVSVVGATMSWSVGVSALLPMVASAAVCPTLAAGDMIKVSGKAAIYSVDKMNKVLYFPSGDEFKSWNENNSYGGYVTVTQECFDSLAVPSAYPGAVNYRPGSYVVKRPSSDQLYVVLPGNKLSKVTPADAALLYGASYKVMTVADAFWPHYVLRGADIAGMVHEGMLVSNDGKTWYVDAANVLREVTATGMTANRFKAAFVHTVPASALVGTSVGTSLAAMESVLTNRTQDGAISAPAPVVGGNLSVTLAADNPAAANLADGSAYNAVLKVNLSAGAATQVTGLTLTKTGLISNTNITGVSVWDAAGNRHGDVMTSLTSDNKITLSFGSYPVLVGAGASETLTVKVNISGAANSGLVGFSVAAATDVVSNGTVSGSFPITGNQMAIIDGNASLASTTISGQSVGGATTQPASTASGNLQIGDLQKEVAKFRFTENSGNEDVQVSRVTLFAQGTIQDADLANISVYAPDGTLLGNGGSLSGRYVTISFASPYTVPKSTNRDLTVKTDVVNGSTRNFRFQIQSDYDVMIKGVSTGFYILPASFSVVSSTSGWFNMGAGSLTLNKTVSSPAGNISAGASNIVLAKFDVKAVGESMELRKMGLGVNWGLTGPHTNLTGNVVVRDATDGTVYLTVAASTAALYTNGTQHNLSSYINLASNQTKVLEVVGSVNSTATSGVSYQVQIGNFYAKRLSSLDFADNLPTSGNTSTSANQLTVNATSLTCYKDTAMGNVTRAPGATAVIGQYICTAGTSEDVRLSNVSVAFGQPSGSAPAMFQNMSLWNGSTQLGTTLSTVASSSNAYNFDLTVPKNQTVTLQLKALIVSGASGTVSSSLASYAYNGKDSGTAGSSTDVVNGQTVVVGAGNLNITSVSDATTISRVYGPGQTGVQLGKFKFAAANDDVTLSKLTLTARRPDVGGTDQTTLGTFGSLSLYDGSTLLASGSYVNGDVVFTGFSSTVAMDSYKILTLKGTINASGVITSNSTTAFAVKSDSNTDLEARSAAGALLGTADVNYNTASNAGAAETRLATSTAYMFHDAYPTVAVGSVGTALPLDSLAKVLKFTITNPGTRDLRVGSTTIAFNVSGLVGGVDTGLASGTIQDVRLYEDNGSGGLGTYLANRTVTIGTSTANPYSIDFNADFDQNSLLANFVVAPGASRTLIVTADTTRMLNAKTTGSVTLSAKISGSTGWSGTAWNTGNLFYFYTPVGGSENDAPGYSASDSYDVSGATLNYTL</sequence>
<dbReference type="Proteomes" id="UP000176634">
    <property type="component" value="Unassembled WGS sequence"/>
</dbReference>
<comment type="caution">
    <text evidence="1">The sequence shown here is derived from an EMBL/GenBank/DDBJ whole genome shotgun (WGS) entry which is preliminary data.</text>
</comment>
<evidence type="ECO:0000313" key="1">
    <source>
        <dbReference type="EMBL" id="OGH92911.1"/>
    </source>
</evidence>
<name>A0A1F6P9R2_9BACT</name>
<proteinExistence type="predicted"/>
<dbReference type="EMBL" id="MFRA01000005">
    <property type="protein sequence ID" value="OGH92911.1"/>
    <property type="molecule type" value="Genomic_DNA"/>
</dbReference>